<evidence type="ECO:0000256" key="6">
    <source>
        <dbReference type="SAM" id="Coils"/>
    </source>
</evidence>
<dbReference type="RefSeq" id="WP_088029227.1">
    <property type="nucleotide sequence ID" value="NZ_FWZD01000064.1"/>
</dbReference>
<dbReference type="PANTHER" id="PTHR43308:SF1">
    <property type="entry name" value="OUTER MEMBRANE PROTEIN ALPHA"/>
    <property type="match status" value="1"/>
</dbReference>
<sequence length="1153" mass="131407">MNTIKKLFLSFMVCILLFSTVGTAYAEQNGQVNSLSFIDVPKTHWAYKEMMYMAENKIITGYGNGYFGAADPITREHLAAFLYRYLKPQDSTNNPFVDIGDSNFKKEILALTARGIFSVNAEKKFNPKNNMTRAEMATVLVKTFDLKPQGNVEFTDMKGHWANEYVKILAGNNITSGTGDGNFNPNGIVTREQFSMFLYKAIMAVSGTKNNEAVGWVKENENWYYYEKDGSKRTETFTLDGIEYEFFKDGRLFEGKKQVGNEWLHYKEPGKLQTGWSFSGTAWSYIRDGKYATGAITYQGKQFEINKYGEMEKGWITLRSKIKRMYPKPETKFLLESKPVKDGDILEVIGKQGIWYQVKYQGDIGYVRIFESVVLGENPTRSWDVIKEGTSLTRFILTEYKKDPEKYFPPNVIKNQEKELHELTENVNTVYYDFQQLKSMLLFDNAKGWVQEEGKWTYYLKNGSHVTGLQTIDNKQYYFGPDGFMQTGWIDIGGAKYYANKSGALQKGIQYIDGKMHYFDKSGILSRGMQQVDGKPYYFSYESEPKSGWMKSEYDWYLLHPSGALQTGDFTYKDKVFSFNKDGEMIKGWITLESLVKKVYPEPDLKKVLRAKHVNNGELIEVTGKVGSWYEVKYKGEKGYVRIHDAIIFDQEAKTPLSLLDGKLKIFEGVFNYIKSDEPLLNNTLKTLQDLENSTIDSIELWNNVAKDAEDAKRDLEEQKKQILEFDQKMKVLQQKLKNDWDRLTKEEMRQLIEMFQADAERAGIYGEERANHFSEQILRRSHEMVRFMEEVEKSLTQMVEFNNQIYDVTREEIQRVGKFQDQFNVYLKQTTDAFHELAESHKRIQQVLHDNGTFEDLGNIATSTIRLKHSIDAAKPGMEELVQVTRKNVPVIAKDLQAFQERVPGIYTDVNTGLDFGNAFMDTASKVVRHKYNIPAAANNVGNIDLSNALRDLGGNPSRIYNSANDGDLSFILDITPGIGTGKEIGQLIKGEDLVTGRKYGPEDYGWGTLAVVSGGTTRVVGKVVGKIGDLEKKGKALEAAAKGGRSGEIVLDKVQTYEQARNKALSLLGDLGADSQPFIGTMEKSAGYGKIVGRETADHKARWRLDYDPSKGMHINVEDFRNGKKDKAIKYAIPFEGDEETFKSLLKYLNK</sequence>
<dbReference type="Proteomes" id="UP000194439">
    <property type="component" value="Unassembled WGS sequence"/>
</dbReference>
<evidence type="ECO:0000259" key="8">
    <source>
        <dbReference type="PROSITE" id="PS51272"/>
    </source>
</evidence>
<comment type="subcellular location">
    <subcellularLocation>
        <location evidence="1">Secreted</location>
    </subcellularLocation>
</comment>
<dbReference type="Gene3D" id="2.10.270.20">
    <property type="match status" value="1"/>
</dbReference>
<feature type="repeat" description="Cell wall-binding" evidence="5">
    <location>
        <begin position="466"/>
        <end position="485"/>
    </location>
</feature>
<dbReference type="AlphaFoldDB" id="A0A1Y6A9K0"/>
<feature type="repeat" description="Cell wall-binding" evidence="5">
    <location>
        <begin position="213"/>
        <end position="232"/>
    </location>
</feature>
<dbReference type="Pfam" id="PF00395">
    <property type="entry name" value="SLH"/>
    <property type="match status" value="3"/>
</dbReference>
<accession>A0A1Y6A9K0</accession>
<evidence type="ECO:0000256" key="5">
    <source>
        <dbReference type="PROSITE-ProRule" id="PRU00591"/>
    </source>
</evidence>
<dbReference type="Pfam" id="PF14449">
    <property type="entry name" value="PT-TG"/>
    <property type="match status" value="1"/>
</dbReference>
<dbReference type="Pfam" id="PF01473">
    <property type="entry name" value="Choline_bind_1"/>
    <property type="match status" value="2"/>
</dbReference>
<name>A0A1Y6A9K0_9BACI</name>
<feature type="domain" description="SLH" evidence="8">
    <location>
        <begin position="149"/>
        <end position="212"/>
    </location>
</feature>
<keyword evidence="2" id="KW-0964">Secreted</keyword>
<feature type="signal peptide" evidence="7">
    <location>
        <begin position="1"/>
        <end position="26"/>
    </location>
</feature>
<proteinExistence type="predicted"/>
<dbReference type="InterPro" id="IPR018337">
    <property type="entry name" value="Cell_wall/Cho-bd_repeat"/>
</dbReference>
<dbReference type="CDD" id="cd20692">
    <property type="entry name" value="CdiA-CT_Ec-like"/>
    <property type="match status" value="1"/>
</dbReference>
<feature type="coiled-coil region" evidence="6">
    <location>
        <begin position="699"/>
        <end position="736"/>
    </location>
</feature>
<dbReference type="GO" id="GO:0005576">
    <property type="term" value="C:extracellular region"/>
    <property type="evidence" value="ECO:0007669"/>
    <property type="project" value="UniProtKB-SubCell"/>
</dbReference>
<keyword evidence="4" id="KW-0677">Repeat</keyword>
<dbReference type="EMBL" id="FWZD01000064">
    <property type="protein sequence ID" value="SME30871.1"/>
    <property type="molecule type" value="Genomic_DNA"/>
</dbReference>
<dbReference type="InterPro" id="IPR001119">
    <property type="entry name" value="SLH_dom"/>
</dbReference>
<evidence type="ECO:0000256" key="2">
    <source>
        <dbReference type="ARBA" id="ARBA00022525"/>
    </source>
</evidence>
<dbReference type="Pfam" id="PF19127">
    <property type="entry name" value="Choline_bind_3"/>
    <property type="match status" value="1"/>
</dbReference>
<dbReference type="PROSITE" id="PS51170">
    <property type="entry name" value="CW"/>
    <property type="match status" value="2"/>
</dbReference>
<evidence type="ECO:0000313" key="9">
    <source>
        <dbReference type="EMBL" id="SME30871.1"/>
    </source>
</evidence>
<dbReference type="PROSITE" id="PS51272">
    <property type="entry name" value="SLH"/>
    <property type="match status" value="2"/>
</dbReference>
<evidence type="ECO:0000256" key="3">
    <source>
        <dbReference type="ARBA" id="ARBA00022729"/>
    </source>
</evidence>
<dbReference type="InterPro" id="IPR051465">
    <property type="entry name" value="Cell_Envelope_Struct_Comp"/>
</dbReference>
<feature type="chain" id="PRO_5013028992" evidence="7">
    <location>
        <begin position="27"/>
        <end position="1153"/>
    </location>
</feature>
<keyword evidence="6" id="KW-0175">Coiled coil</keyword>
<protein>
    <submittedName>
        <fullName evidence="9">Toxin B</fullName>
    </submittedName>
</protein>
<organism evidence="9 10">
    <name type="scientific">Bacillus mobilis</name>
    <dbReference type="NCBI Taxonomy" id="2026190"/>
    <lineage>
        <taxon>Bacteria</taxon>
        <taxon>Bacillati</taxon>
        <taxon>Bacillota</taxon>
        <taxon>Bacilli</taxon>
        <taxon>Bacillales</taxon>
        <taxon>Bacillaceae</taxon>
        <taxon>Bacillus</taxon>
        <taxon>Bacillus cereus group</taxon>
    </lineage>
</organism>
<dbReference type="Gene3D" id="2.10.270.10">
    <property type="entry name" value="Cholin Binding"/>
    <property type="match status" value="2"/>
</dbReference>
<keyword evidence="3 7" id="KW-0732">Signal</keyword>
<gene>
    <name evidence="9" type="primary">toxB_2</name>
    <name evidence="9" type="ORF">BACERE00185_04118</name>
</gene>
<dbReference type="SUPFAM" id="SSF69360">
    <property type="entry name" value="Cell wall binding repeat"/>
    <property type="match status" value="2"/>
</dbReference>
<evidence type="ECO:0000313" key="10">
    <source>
        <dbReference type="Proteomes" id="UP000194439"/>
    </source>
</evidence>
<dbReference type="InterPro" id="IPR027797">
    <property type="entry name" value="PT-TG_dom"/>
</dbReference>
<dbReference type="Gene3D" id="2.30.30.40">
    <property type="entry name" value="SH3 Domains"/>
    <property type="match status" value="2"/>
</dbReference>
<evidence type="ECO:0000256" key="4">
    <source>
        <dbReference type="ARBA" id="ARBA00022737"/>
    </source>
</evidence>
<reference evidence="10" key="1">
    <citation type="submission" date="2017-04" db="EMBL/GenBank/DDBJ databases">
        <authorList>
            <person name="Criscuolo A."/>
        </authorList>
    </citation>
    <scope>NUCLEOTIDE SEQUENCE [LARGE SCALE GENOMIC DNA]</scope>
</reference>
<dbReference type="PANTHER" id="PTHR43308">
    <property type="entry name" value="OUTER MEMBRANE PROTEIN ALPHA-RELATED"/>
    <property type="match status" value="1"/>
</dbReference>
<evidence type="ECO:0000256" key="7">
    <source>
        <dbReference type="SAM" id="SignalP"/>
    </source>
</evidence>
<feature type="domain" description="SLH" evidence="8">
    <location>
        <begin position="33"/>
        <end position="96"/>
    </location>
</feature>
<evidence type="ECO:0000256" key="1">
    <source>
        <dbReference type="ARBA" id="ARBA00004613"/>
    </source>
</evidence>